<accession>A0AAJ4LTI1</accession>
<evidence type="ECO:0008006" key="4">
    <source>
        <dbReference type="Google" id="ProtNLM"/>
    </source>
</evidence>
<dbReference type="RefSeq" id="WP_045570546.1">
    <property type="nucleotide sequence ID" value="NZ_CP065217.1"/>
</dbReference>
<dbReference type="Proteomes" id="UP000594435">
    <property type="component" value="Chromosome 1"/>
</dbReference>
<name>A0AAJ4LTI1_9VIBR</name>
<feature type="chain" id="PRO_5042475852" description="DUF2541 domain-containing protein" evidence="1">
    <location>
        <begin position="20"/>
        <end position="120"/>
    </location>
</feature>
<protein>
    <recommendedName>
        <fullName evidence="4">DUF2541 domain-containing protein</fullName>
    </recommendedName>
</protein>
<dbReference type="EMBL" id="CP065217">
    <property type="protein sequence ID" value="QPL52735.1"/>
    <property type="molecule type" value="Genomic_DNA"/>
</dbReference>
<reference evidence="2 3" key="1">
    <citation type="submission" date="2020-11" db="EMBL/GenBank/DDBJ databases">
        <title>Complete and Circularized Genome Assembly of a human isolate of Vibrio navarrensis biotype pommerensis with MiSeq and MinION Sequence Data.</title>
        <authorList>
            <person name="Schwartz K."/>
            <person name="Borowiak M."/>
            <person name="Deneke C."/>
            <person name="Balau V."/>
            <person name="Metelmann C."/>
            <person name="Strauch E."/>
        </authorList>
    </citation>
    <scope>NUCLEOTIDE SEQUENCE [LARGE SCALE GENOMIC DNA]</scope>
    <source>
        <strain evidence="2 3">20-VB00237</strain>
    </source>
</reference>
<gene>
    <name evidence="2" type="ORF">I3X05_12070</name>
</gene>
<dbReference type="AlphaFoldDB" id="A0AAJ4LTI1"/>
<organism evidence="2 3">
    <name type="scientific">Vibrio navarrensis</name>
    <dbReference type="NCBI Taxonomy" id="29495"/>
    <lineage>
        <taxon>Bacteria</taxon>
        <taxon>Pseudomonadati</taxon>
        <taxon>Pseudomonadota</taxon>
        <taxon>Gammaproteobacteria</taxon>
        <taxon>Vibrionales</taxon>
        <taxon>Vibrionaceae</taxon>
        <taxon>Vibrio</taxon>
    </lineage>
</organism>
<evidence type="ECO:0000256" key="1">
    <source>
        <dbReference type="SAM" id="SignalP"/>
    </source>
</evidence>
<proteinExistence type="predicted"/>
<evidence type="ECO:0000313" key="2">
    <source>
        <dbReference type="EMBL" id="QPL52735.1"/>
    </source>
</evidence>
<feature type="signal peptide" evidence="1">
    <location>
        <begin position="1"/>
        <end position="19"/>
    </location>
</feature>
<keyword evidence="1" id="KW-0732">Signal</keyword>
<evidence type="ECO:0000313" key="3">
    <source>
        <dbReference type="Proteomes" id="UP000594435"/>
    </source>
</evidence>
<sequence length="120" mass="13310">MKKIIIGIISLLLSFASHSEIYTDAGTKWYGPYTIKSVSRQIQHVHRVSIQFNESIETTCELNNTTRRVTNVADNYIVVDAIFSGALAAQAQNKPVRILLTGACHATHGLNLWGIEVINE</sequence>